<proteinExistence type="predicted"/>
<dbReference type="EMBL" id="JXTB01000418">
    <property type="protein sequence ID" value="PON41284.1"/>
    <property type="molecule type" value="Genomic_DNA"/>
</dbReference>
<comment type="caution">
    <text evidence="1">The sequence shown here is derived from an EMBL/GenBank/DDBJ whole genome shotgun (WGS) entry which is preliminary data.</text>
</comment>
<dbReference type="Proteomes" id="UP000237105">
    <property type="component" value="Unassembled WGS sequence"/>
</dbReference>
<organism evidence="1 2">
    <name type="scientific">Parasponia andersonii</name>
    <name type="common">Sponia andersonii</name>
    <dbReference type="NCBI Taxonomy" id="3476"/>
    <lineage>
        <taxon>Eukaryota</taxon>
        <taxon>Viridiplantae</taxon>
        <taxon>Streptophyta</taxon>
        <taxon>Embryophyta</taxon>
        <taxon>Tracheophyta</taxon>
        <taxon>Spermatophyta</taxon>
        <taxon>Magnoliopsida</taxon>
        <taxon>eudicotyledons</taxon>
        <taxon>Gunneridae</taxon>
        <taxon>Pentapetalae</taxon>
        <taxon>rosids</taxon>
        <taxon>fabids</taxon>
        <taxon>Rosales</taxon>
        <taxon>Cannabaceae</taxon>
        <taxon>Parasponia</taxon>
    </lineage>
</organism>
<keyword evidence="2" id="KW-1185">Reference proteome</keyword>
<protein>
    <submittedName>
        <fullName evidence="1">Uncharacterized protein</fullName>
    </submittedName>
</protein>
<evidence type="ECO:0000313" key="2">
    <source>
        <dbReference type="Proteomes" id="UP000237105"/>
    </source>
</evidence>
<gene>
    <name evidence="1" type="ORF">PanWU01x14_290410</name>
</gene>
<sequence>MIILNSANRYSTIIIGYGARLRWISSSLRSKPTFTPTSLPLVCGFLPSSEIIGRRPRHLYHRQVCFRLTDLYRLQEARL</sequence>
<reference evidence="2" key="1">
    <citation type="submission" date="2016-06" db="EMBL/GenBank/DDBJ databases">
        <title>Parallel loss of symbiosis genes in relatives of nitrogen-fixing non-legume Parasponia.</title>
        <authorList>
            <person name="Van Velzen R."/>
            <person name="Holmer R."/>
            <person name="Bu F."/>
            <person name="Rutten L."/>
            <person name="Van Zeijl A."/>
            <person name="Liu W."/>
            <person name="Santuari L."/>
            <person name="Cao Q."/>
            <person name="Sharma T."/>
            <person name="Shen D."/>
            <person name="Roswanjaya Y."/>
            <person name="Wardhani T."/>
            <person name="Kalhor M.S."/>
            <person name="Jansen J."/>
            <person name="Van den Hoogen J."/>
            <person name="Gungor B."/>
            <person name="Hartog M."/>
            <person name="Hontelez J."/>
            <person name="Verver J."/>
            <person name="Yang W.-C."/>
            <person name="Schijlen E."/>
            <person name="Repin R."/>
            <person name="Schilthuizen M."/>
            <person name="Schranz E."/>
            <person name="Heidstra R."/>
            <person name="Miyata K."/>
            <person name="Fedorova E."/>
            <person name="Kohlen W."/>
            <person name="Bisseling T."/>
            <person name="Smit S."/>
            <person name="Geurts R."/>
        </authorList>
    </citation>
    <scope>NUCLEOTIDE SEQUENCE [LARGE SCALE GENOMIC DNA]</scope>
    <source>
        <strain evidence="2">cv. WU1-14</strain>
    </source>
</reference>
<evidence type="ECO:0000313" key="1">
    <source>
        <dbReference type="EMBL" id="PON41284.1"/>
    </source>
</evidence>
<name>A0A2P5AXK2_PARAD</name>
<dbReference type="OrthoDB" id="10360152at2759"/>
<dbReference type="AlphaFoldDB" id="A0A2P5AXK2"/>
<accession>A0A2P5AXK2</accession>